<name>A0A1I9L2H7_9CAUD</name>
<reference evidence="1 2" key="1">
    <citation type="submission" date="2015-11" db="EMBL/GenBank/DDBJ databases">
        <title>Bacteriophages of Xanthomonas arboricola pv. juglandis: Characterization of two phages.</title>
        <authorList>
            <person name="Domotor D."/>
            <person name="Frank T."/>
            <person name="Rakhely G."/>
            <person name="Doffkay Z."/>
            <person name="Schneider G."/>
            <person name="Kovacs T."/>
        </authorList>
    </citation>
    <scope>NUCLEOTIDE SEQUENCE [LARGE SCALE GENOMIC DNA]</scope>
</reference>
<dbReference type="Proteomes" id="UP000225190">
    <property type="component" value="Segment"/>
</dbReference>
<accession>A0A1I9L2H7</accession>
<proteinExistence type="predicted"/>
<protein>
    <submittedName>
        <fullName evidence="1">Uncharacterized protein</fullName>
    </submittedName>
</protein>
<dbReference type="Gene3D" id="6.20.20.10">
    <property type="match status" value="1"/>
</dbReference>
<dbReference type="SUPFAM" id="SSF57938">
    <property type="entry name" value="DnaJ/Hsp40 cysteine-rich domain"/>
    <property type="match status" value="1"/>
</dbReference>
<sequence length="85" mass="9335">MTKFTCQCSRCDGNGKFDRGTCFTCKGVGYENKARRPSSLTAFTLLVAYSNGTTNKPTIWATSKKVAVKIVERMISIKGWEASVS</sequence>
<organism evidence="1 2">
    <name type="scientific">Xanthomonas phage XAJ2</name>
    <dbReference type="NCBI Taxonomy" id="1775249"/>
    <lineage>
        <taxon>Viruses</taxon>
        <taxon>Duplodnaviria</taxon>
        <taxon>Heunggongvirae</taxon>
        <taxon>Uroviricota</taxon>
        <taxon>Caudoviricetes</taxon>
        <taxon>Caudoviricetes incertae sedis</taxon>
        <taxon>Xajduovirus</taxon>
        <taxon>Xajduovirus XAJ2</taxon>
    </lineage>
</organism>
<dbReference type="InterPro" id="IPR036410">
    <property type="entry name" value="HSP_DnaJ_Cys-rich_dom_sf"/>
</dbReference>
<dbReference type="EMBL" id="KU197014">
    <property type="protein sequence ID" value="AMW36164.1"/>
    <property type="molecule type" value="Genomic_DNA"/>
</dbReference>
<evidence type="ECO:0000313" key="2">
    <source>
        <dbReference type="Proteomes" id="UP000225190"/>
    </source>
</evidence>
<keyword evidence="2" id="KW-1185">Reference proteome</keyword>
<evidence type="ECO:0000313" key="1">
    <source>
        <dbReference type="EMBL" id="AMW36164.1"/>
    </source>
</evidence>